<keyword evidence="3" id="KW-0863">Zinc-finger</keyword>
<evidence type="ECO:0008006" key="8">
    <source>
        <dbReference type="Google" id="ProtNLM"/>
    </source>
</evidence>
<evidence type="ECO:0000313" key="7">
    <source>
        <dbReference type="Proteomes" id="UP000824469"/>
    </source>
</evidence>
<dbReference type="GO" id="GO:0003677">
    <property type="term" value="F:DNA binding"/>
    <property type="evidence" value="ECO:0007669"/>
    <property type="project" value="UniProtKB-KW"/>
</dbReference>
<evidence type="ECO:0000256" key="2">
    <source>
        <dbReference type="ARBA" id="ARBA00022723"/>
    </source>
</evidence>
<comment type="caution">
    <text evidence="6">The sequence shown here is derived from an EMBL/GenBank/DDBJ whole genome shotgun (WGS) entry which is preliminary data.</text>
</comment>
<dbReference type="FunFam" id="2.40.50.140:FF:000041">
    <property type="entry name" value="Replication protein A subunit"/>
    <property type="match status" value="1"/>
</dbReference>
<dbReference type="Proteomes" id="UP000824469">
    <property type="component" value="Unassembled WGS sequence"/>
</dbReference>
<keyword evidence="2" id="KW-0479">Metal-binding</keyword>
<dbReference type="EMBL" id="JAHRHJ020003813">
    <property type="protein sequence ID" value="KAH9291006.1"/>
    <property type="molecule type" value="Genomic_DNA"/>
</dbReference>
<gene>
    <name evidence="6" type="ORF">KI387_044135</name>
</gene>
<evidence type="ECO:0000256" key="1">
    <source>
        <dbReference type="ARBA" id="ARBA00005690"/>
    </source>
</evidence>
<accession>A0AA38BYQ0</accession>
<keyword evidence="7" id="KW-1185">Reference proteome</keyword>
<keyword evidence="4" id="KW-0862">Zinc</keyword>
<proteinExistence type="inferred from homology"/>
<evidence type="ECO:0000256" key="4">
    <source>
        <dbReference type="ARBA" id="ARBA00022833"/>
    </source>
</evidence>
<dbReference type="AlphaFoldDB" id="A0AA38BYQ0"/>
<sequence>MATPSGSPSIITISDDTSGAIVRSPPIELVASNGTPQSYATQATTNESSIQSVQPPLTTSVHTLATSVAATCSTISGRISESLIPSAMILDRTTSIADSIAPNVVPPQLVVHMPTSCTDTLAPATREDRPEHCMQLTPIKSLNPYQSVWTIEGRVIKKGNLNNYNTEKCTGQVFSFDIIDKSNSDIVVTSFDLAATSYYNQIQLGKTYTIKGGTLRTAKKDYNNSTTPWDIILDLDSSVKLSTNQSVNIPQYLFCFKTIVEINSALAKSTIDLLAIALSITGPSTIRKSDSTFNHKCTVILSDNSALCIEATLWGAFSDNEGKLLSELCATQTSIRPVLVIKRAKLQLSKEQH</sequence>
<evidence type="ECO:0000313" key="6">
    <source>
        <dbReference type="EMBL" id="KAH9291006.1"/>
    </source>
</evidence>
<reference evidence="6 7" key="1">
    <citation type="journal article" date="2021" name="Nat. Plants">
        <title>The Taxus genome provides insights into paclitaxel biosynthesis.</title>
        <authorList>
            <person name="Xiong X."/>
            <person name="Gou J."/>
            <person name="Liao Q."/>
            <person name="Li Y."/>
            <person name="Zhou Q."/>
            <person name="Bi G."/>
            <person name="Li C."/>
            <person name="Du R."/>
            <person name="Wang X."/>
            <person name="Sun T."/>
            <person name="Guo L."/>
            <person name="Liang H."/>
            <person name="Lu P."/>
            <person name="Wu Y."/>
            <person name="Zhang Z."/>
            <person name="Ro D.K."/>
            <person name="Shang Y."/>
            <person name="Huang S."/>
            <person name="Yan J."/>
        </authorList>
    </citation>
    <scope>NUCLEOTIDE SEQUENCE [LARGE SCALE GENOMIC DNA]</scope>
    <source>
        <strain evidence="6">Ta-2019</strain>
    </source>
</reference>
<keyword evidence="5" id="KW-0238">DNA-binding</keyword>
<name>A0AA38BYQ0_TAXCH</name>
<dbReference type="SUPFAM" id="SSF50249">
    <property type="entry name" value="Nucleic acid-binding proteins"/>
    <property type="match status" value="2"/>
</dbReference>
<organism evidence="6 7">
    <name type="scientific">Taxus chinensis</name>
    <name type="common">Chinese yew</name>
    <name type="synonym">Taxus wallichiana var. chinensis</name>
    <dbReference type="NCBI Taxonomy" id="29808"/>
    <lineage>
        <taxon>Eukaryota</taxon>
        <taxon>Viridiplantae</taxon>
        <taxon>Streptophyta</taxon>
        <taxon>Embryophyta</taxon>
        <taxon>Tracheophyta</taxon>
        <taxon>Spermatophyta</taxon>
        <taxon>Pinopsida</taxon>
        <taxon>Pinidae</taxon>
        <taxon>Conifers II</taxon>
        <taxon>Cupressales</taxon>
        <taxon>Taxaceae</taxon>
        <taxon>Taxus</taxon>
    </lineage>
</organism>
<dbReference type="Gene3D" id="2.40.50.140">
    <property type="entry name" value="Nucleic acid-binding proteins"/>
    <property type="match status" value="2"/>
</dbReference>
<comment type="similarity">
    <text evidence="1">Belongs to the replication factor A protein 1 family.</text>
</comment>
<dbReference type="GO" id="GO:0008270">
    <property type="term" value="F:zinc ion binding"/>
    <property type="evidence" value="ECO:0007669"/>
    <property type="project" value="UniProtKB-KW"/>
</dbReference>
<dbReference type="CDD" id="cd04474">
    <property type="entry name" value="RPA1_DBD_A"/>
    <property type="match status" value="1"/>
</dbReference>
<evidence type="ECO:0000256" key="5">
    <source>
        <dbReference type="ARBA" id="ARBA00023125"/>
    </source>
</evidence>
<protein>
    <recommendedName>
        <fullName evidence="8">Replication protein A OB domain-containing protein</fullName>
    </recommendedName>
</protein>
<evidence type="ECO:0000256" key="3">
    <source>
        <dbReference type="ARBA" id="ARBA00022771"/>
    </source>
</evidence>
<dbReference type="InterPro" id="IPR012340">
    <property type="entry name" value="NA-bd_OB-fold"/>
</dbReference>